<dbReference type="EMBL" id="CP030840">
    <property type="protein sequence ID" value="AXC12014.1"/>
    <property type="molecule type" value="Genomic_DNA"/>
</dbReference>
<dbReference type="OrthoDB" id="107444at2"/>
<protein>
    <submittedName>
        <fullName evidence="3">Mammalian cell entry related domain protein</fullName>
    </submittedName>
</protein>
<evidence type="ECO:0000313" key="3">
    <source>
        <dbReference type="EMBL" id="AXC12014.1"/>
    </source>
</evidence>
<feature type="domain" description="Mce/MlaD" evidence="2">
    <location>
        <begin position="39"/>
        <end position="111"/>
    </location>
</feature>
<dbReference type="Pfam" id="PF02470">
    <property type="entry name" value="MlaD"/>
    <property type="match status" value="1"/>
</dbReference>
<name>A0A2Z5FZQ9_9BACT</name>
<dbReference type="InterPro" id="IPR052336">
    <property type="entry name" value="MlaD_Phospholipid_Transporter"/>
</dbReference>
<keyword evidence="1" id="KW-0472">Membrane</keyword>
<proteinExistence type="predicted"/>
<gene>
    <name evidence="3" type="ORF">ACPOL_2701</name>
</gene>
<sequence length="455" mass="48900">MKPYRAAVAAFVILGTLLFGLGLFLIGDHHKAFGHQMNLYTELANVNGLISGAHVRVSGYEAGQITQIEVPSHPNGKFRLRLHIDDKLKALIRTDSMVTVETDGLVGDKFLLVHNGTDGASAVAEGATLQSREPLELSAIMQKVSGTIDQADATMGDVRARLDNALDAITHTVNNTNGIVTGIREGHGPVGALITDQHITDDLKGTMANTRQATATLEGVSVRASQMVTDLQSRDLVGKADQSMDNIRDASAQIDESSKQLNINLSEALGPDAAGRTAGENLQGTLANVNTATSNMADDTEALKHEFFFRGFFKKRGFYSLEDLTPEDYRNSAYFRVQTKARAWLPEADAFAIDSGGRQVLTGAGRQQIDAFVGQEGATILNSPIVVEGYSKAQSSSDQVIESRERAIQVRDYIEKHFHLSSKSVGMIGLQSTPSVTSGKSSWSGACIVVLAKLK</sequence>
<dbReference type="RefSeq" id="WP_114207346.1">
    <property type="nucleotide sequence ID" value="NZ_CP030840.1"/>
</dbReference>
<feature type="transmembrane region" description="Helical" evidence="1">
    <location>
        <begin position="6"/>
        <end position="27"/>
    </location>
</feature>
<evidence type="ECO:0000313" key="4">
    <source>
        <dbReference type="Proteomes" id="UP000253606"/>
    </source>
</evidence>
<evidence type="ECO:0000259" key="2">
    <source>
        <dbReference type="Pfam" id="PF02470"/>
    </source>
</evidence>
<dbReference type="KEGG" id="abas:ACPOL_2701"/>
<organism evidence="3 4">
    <name type="scientific">Acidisarcina polymorpha</name>
    <dbReference type="NCBI Taxonomy" id="2211140"/>
    <lineage>
        <taxon>Bacteria</taxon>
        <taxon>Pseudomonadati</taxon>
        <taxon>Acidobacteriota</taxon>
        <taxon>Terriglobia</taxon>
        <taxon>Terriglobales</taxon>
        <taxon>Acidobacteriaceae</taxon>
        <taxon>Acidisarcina</taxon>
    </lineage>
</organism>
<dbReference type="PANTHER" id="PTHR33371">
    <property type="entry name" value="INTERMEMBRANE PHOSPHOLIPID TRANSPORT SYSTEM BINDING PROTEIN MLAD-RELATED"/>
    <property type="match status" value="1"/>
</dbReference>
<keyword evidence="4" id="KW-1185">Reference proteome</keyword>
<keyword evidence="1" id="KW-0812">Transmembrane</keyword>
<reference evidence="3 4" key="1">
    <citation type="journal article" date="2018" name="Front. Microbiol.">
        <title>Hydrolytic Capabilities as a Key to Environmental Success: Chitinolytic and Cellulolytic Acidobacteria From Acidic Sub-arctic Soils and Boreal Peatlands.</title>
        <authorList>
            <person name="Belova S.E."/>
            <person name="Ravin N.V."/>
            <person name="Pankratov T.A."/>
            <person name="Rakitin A.L."/>
            <person name="Ivanova A.A."/>
            <person name="Beletsky A.V."/>
            <person name="Mardanov A.V."/>
            <person name="Sinninghe Damste J.S."/>
            <person name="Dedysh S.N."/>
        </authorList>
    </citation>
    <scope>NUCLEOTIDE SEQUENCE [LARGE SCALE GENOMIC DNA]</scope>
    <source>
        <strain evidence="3 4">SBC82</strain>
    </source>
</reference>
<accession>A0A2Z5FZQ9</accession>
<dbReference type="PANTHER" id="PTHR33371:SF4">
    <property type="entry name" value="INTERMEMBRANE PHOSPHOLIPID TRANSPORT SYSTEM BINDING PROTEIN MLAD"/>
    <property type="match status" value="1"/>
</dbReference>
<dbReference type="Proteomes" id="UP000253606">
    <property type="component" value="Chromosome"/>
</dbReference>
<keyword evidence="1" id="KW-1133">Transmembrane helix</keyword>
<dbReference type="AlphaFoldDB" id="A0A2Z5FZQ9"/>
<dbReference type="InterPro" id="IPR003399">
    <property type="entry name" value="Mce/MlaD"/>
</dbReference>
<evidence type="ECO:0000256" key="1">
    <source>
        <dbReference type="SAM" id="Phobius"/>
    </source>
</evidence>